<dbReference type="RefSeq" id="WP_088878005.1">
    <property type="nucleotide sequence ID" value="NZ_CP018309.1"/>
</dbReference>
<accession>A0AAN1FJU5</accession>
<evidence type="ECO:0000313" key="11">
    <source>
        <dbReference type="Proteomes" id="UP000197092"/>
    </source>
</evidence>
<dbReference type="GO" id="GO:0006935">
    <property type="term" value="P:chemotaxis"/>
    <property type="evidence" value="ECO:0007669"/>
    <property type="project" value="UniProtKB-UniRule"/>
</dbReference>
<dbReference type="PROSITE" id="PS50122">
    <property type="entry name" value="CHEB"/>
    <property type="match status" value="1"/>
</dbReference>
<keyword evidence="2 5" id="KW-0145">Chemotaxis</keyword>
<evidence type="ECO:0000256" key="6">
    <source>
        <dbReference type="PROSITE-ProRule" id="PRU00050"/>
    </source>
</evidence>
<dbReference type="PIRSF" id="PIRSF000876">
    <property type="entry name" value="RR_chemtxs_CheB"/>
    <property type="match status" value="1"/>
</dbReference>
<dbReference type="SMART" id="SM00448">
    <property type="entry name" value="REC"/>
    <property type="match status" value="1"/>
</dbReference>
<keyword evidence="1 5" id="KW-0963">Cytoplasm</keyword>
<dbReference type="PANTHER" id="PTHR42872">
    <property type="entry name" value="PROTEIN-GLUTAMATE METHYLESTERASE/PROTEIN-GLUTAMINE GLUTAMINASE"/>
    <property type="match status" value="1"/>
</dbReference>
<dbReference type="SUPFAM" id="SSF52172">
    <property type="entry name" value="CheY-like"/>
    <property type="match status" value="1"/>
</dbReference>
<feature type="domain" description="Response regulatory" evidence="8">
    <location>
        <begin position="4"/>
        <end position="121"/>
    </location>
</feature>
<dbReference type="InterPro" id="IPR000673">
    <property type="entry name" value="Sig_transdc_resp-reg_Me-estase"/>
</dbReference>
<dbReference type="EC" id="3.5.1.44" evidence="5"/>
<dbReference type="NCBIfam" id="NF001965">
    <property type="entry name" value="PRK00742.1"/>
    <property type="match status" value="1"/>
</dbReference>
<dbReference type="HAMAP" id="MF_00099">
    <property type="entry name" value="CheB_chemtxs"/>
    <property type="match status" value="1"/>
</dbReference>
<evidence type="ECO:0000256" key="1">
    <source>
        <dbReference type="ARBA" id="ARBA00022490"/>
    </source>
</evidence>
<evidence type="ECO:0000256" key="4">
    <source>
        <dbReference type="ARBA" id="ARBA00048267"/>
    </source>
</evidence>
<dbReference type="InterPro" id="IPR035909">
    <property type="entry name" value="CheB_C"/>
</dbReference>
<dbReference type="EC" id="3.1.1.61" evidence="5"/>
<comment type="catalytic activity">
    <reaction evidence="4 5">
        <text>[protein]-L-glutamate 5-O-methyl ester + H2O = L-glutamyl-[protein] + methanol + H(+)</text>
        <dbReference type="Rhea" id="RHEA:23236"/>
        <dbReference type="Rhea" id="RHEA-COMP:10208"/>
        <dbReference type="Rhea" id="RHEA-COMP:10311"/>
        <dbReference type="ChEBI" id="CHEBI:15377"/>
        <dbReference type="ChEBI" id="CHEBI:15378"/>
        <dbReference type="ChEBI" id="CHEBI:17790"/>
        <dbReference type="ChEBI" id="CHEBI:29973"/>
        <dbReference type="ChEBI" id="CHEBI:82795"/>
        <dbReference type="EC" id="3.1.1.61"/>
    </reaction>
</comment>
<dbReference type="AlphaFoldDB" id="A0AAN1FJU5"/>
<dbReference type="PANTHER" id="PTHR42872:SF6">
    <property type="entry name" value="PROTEIN-GLUTAMATE METHYLESTERASE_PROTEIN-GLUTAMINE GLUTAMINASE"/>
    <property type="match status" value="1"/>
</dbReference>
<dbReference type="InterPro" id="IPR011006">
    <property type="entry name" value="CheY-like_superfamily"/>
</dbReference>
<dbReference type="GO" id="GO:0000156">
    <property type="term" value="F:phosphorelay response regulator activity"/>
    <property type="evidence" value="ECO:0007669"/>
    <property type="project" value="InterPro"/>
</dbReference>
<evidence type="ECO:0000256" key="2">
    <source>
        <dbReference type="ARBA" id="ARBA00022500"/>
    </source>
</evidence>
<dbReference type="Gene3D" id="3.40.50.2300">
    <property type="match status" value="1"/>
</dbReference>
<dbReference type="GO" id="GO:0008984">
    <property type="term" value="F:protein-glutamate methylesterase activity"/>
    <property type="evidence" value="ECO:0007669"/>
    <property type="project" value="UniProtKB-UniRule"/>
</dbReference>
<evidence type="ECO:0000256" key="5">
    <source>
        <dbReference type="HAMAP-Rule" id="MF_00099"/>
    </source>
</evidence>
<comment type="subcellular location">
    <subcellularLocation>
        <location evidence="5">Cytoplasm</location>
    </subcellularLocation>
</comment>
<keyword evidence="3 5" id="KW-0378">Hydrolase</keyword>
<evidence type="ECO:0000313" key="10">
    <source>
        <dbReference type="EMBL" id="ASI91956.1"/>
    </source>
</evidence>
<dbReference type="SUPFAM" id="SSF52738">
    <property type="entry name" value="Methylesterase CheB, C-terminal domain"/>
    <property type="match status" value="1"/>
</dbReference>
<gene>
    <name evidence="5" type="primary">cheB</name>
    <name evidence="10" type="ORF">BSZ05_19180</name>
</gene>
<dbReference type="InterPro" id="IPR008248">
    <property type="entry name" value="CheB-like"/>
</dbReference>
<protein>
    <recommendedName>
        <fullName evidence="5">Protein-glutamate methylesterase/protein-glutamine glutaminase</fullName>
        <ecNumber evidence="5">3.1.1.61</ecNumber>
        <ecNumber evidence="5">3.5.1.44</ecNumber>
    </recommendedName>
</protein>
<sequence>MPLKVLITDSCSETCQTLRHIINAQTSMTVVGIAHNVRQARALIKQLNPDVVTLAIELEGMNGLDFLNKIMTLRPMPVVVISKLLNRNSLLIQQALKLGAMACVAIPKTTNATGFNLDSFALDVIKNLKQAHLQYHKKSQLRSITLELEQQLTERKSRPNPNATRYLIAIGASTGGTEAITTLLKQLPEDCPGIVIAQHMPAGFTRSFAARLQSLCSIQVLEAKHEEVIESGHAYIAPGNSHLVVEMRAGCYYTILSNEDPVNLHKPSIDVLFESVSANIKTFGIGVLLTGMGKDGAAGLLKMKQAGALTFAQDEKSCVVYGMPREAMKLGAAIKQLSIPDIADSIASLTASKPTS</sequence>
<dbReference type="GO" id="GO:0050568">
    <property type="term" value="F:protein-glutamine glutaminase activity"/>
    <property type="evidence" value="ECO:0007669"/>
    <property type="project" value="UniProtKB-UniRule"/>
</dbReference>
<comment type="domain">
    <text evidence="5">Contains a C-terminal catalytic domain, and an N-terminal region which modulates catalytic activity.</text>
</comment>
<dbReference type="PROSITE" id="PS50110">
    <property type="entry name" value="RESPONSE_REGULATORY"/>
    <property type="match status" value="1"/>
</dbReference>
<comment type="similarity">
    <text evidence="5">Belongs to the CheB family.</text>
</comment>
<dbReference type="CDD" id="cd17541">
    <property type="entry name" value="REC_CheB-like"/>
    <property type="match status" value="1"/>
</dbReference>
<dbReference type="Gene3D" id="3.40.50.180">
    <property type="entry name" value="Methylesterase CheB, C-terminal domain"/>
    <property type="match status" value="1"/>
</dbReference>
<feature type="active site" evidence="5 6">
    <location>
        <position position="295"/>
    </location>
</feature>
<organism evidence="10 11">
    <name type="scientific">Vibrio mediterranei</name>
    <dbReference type="NCBI Taxonomy" id="689"/>
    <lineage>
        <taxon>Bacteria</taxon>
        <taxon>Pseudomonadati</taxon>
        <taxon>Pseudomonadota</taxon>
        <taxon>Gammaproteobacteria</taxon>
        <taxon>Vibrionales</taxon>
        <taxon>Vibrionaceae</taxon>
        <taxon>Vibrio</taxon>
    </lineage>
</organism>
<dbReference type="EMBL" id="CP018309">
    <property type="protein sequence ID" value="ASI91956.1"/>
    <property type="molecule type" value="Genomic_DNA"/>
</dbReference>
<feature type="active site" evidence="5 6">
    <location>
        <position position="173"/>
    </location>
</feature>
<dbReference type="Proteomes" id="UP000197092">
    <property type="component" value="Chromosome 2"/>
</dbReference>
<dbReference type="Pfam" id="PF00072">
    <property type="entry name" value="Response_reg"/>
    <property type="match status" value="1"/>
</dbReference>
<dbReference type="KEGG" id="vsh:BSZ05_19180"/>
<dbReference type="CDD" id="cd16432">
    <property type="entry name" value="CheB_Rec"/>
    <property type="match status" value="1"/>
</dbReference>
<dbReference type="Pfam" id="PF01339">
    <property type="entry name" value="CheB_methylest"/>
    <property type="match status" value="1"/>
</dbReference>
<evidence type="ECO:0000259" key="8">
    <source>
        <dbReference type="PROSITE" id="PS50110"/>
    </source>
</evidence>
<feature type="domain" description="CheB-type methylesterase" evidence="9">
    <location>
        <begin position="161"/>
        <end position="353"/>
    </location>
</feature>
<comment type="caution">
    <text evidence="5 7">Lacks conserved residue(s) required for the propagation of feature annotation.</text>
</comment>
<evidence type="ECO:0000256" key="7">
    <source>
        <dbReference type="PROSITE-ProRule" id="PRU00169"/>
    </source>
</evidence>
<proteinExistence type="inferred from homology"/>
<name>A0AAN1FJU5_9VIBR</name>
<dbReference type="NCBIfam" id="NF009206">
    <property type="entry name" value="PRK12555.1"/>
    <property type="match status" value="1"/>
</dbReference>
<reference evidence="11" key="1">
    <citation type="submission" date="2016-12" db="EMBL/GenBank/DDBJ databases">
        <title>Comparative genomic analysis reveals the diversity, evolution, and environmental adaptation strategies of the genus Vibrio.</title>
        <authorList>
            <person name="Lin H."/>
            <person name="Wang X."/>
            <person name="Zhang X.-H."/>
        </authorList>
    </citation>
    <scope>NUCLEOTIDE SEQUENCE [LARGE SCALE GENOMIC DNA]</scope>
    <source>
        <strain evidence="11">QT6D1</strain>
    </source>
</reference>
<comment type="catalytic activity">
    <reaction evidence="5">
        <text>L-glutaminyl-[protein] + H2O = L-glutamyl-[protein] + NH4(+)</text>
        <dbReference type="Rhea" id="RHEA:16441"/>
        <dbReference type="Rhea" id="RHEA-COMP:10207"/>
        <dbReference type="Rhea" id="RHEA-COMP:10208"/>
        <dbReference type="ChEBI" id="CHEBI:15377"/>
        <dbReference type="ChEBI" id="CHEBI:28938"/>
        <dbReference type="ChEBI" id="CHEBI:29973"/>
        <dbReference type="ChEBI" id="CHEBI:30011"/>
        <dbReference type="EC" id="3.5.1.44"/>
    </reaction>
</comment>
<dbReference type="InterPro" id="IPR001789">
    <property type="entry name" value="Sig_transdc_resp-reg_receiver"/>
</dbReference>
<dbReference type="GO" id="GO:0005737">
    <property type="term" value="C:cytoplasm"/>
    <property type="evidence" value="ECO:0007669"/>
    <property type="project" value="UniProtKB-SubCell"/>
</dbReference>
<feature type="active site" evidence="5 6">
    <location>
        <position position="199"/>
    </location>
</feature>
<comment type="function">
    <text evidence="5">Involved in chemotaxis. Part of a chemotaxis signal transduction system that modulates chemotaxis in response to various stimuli. Catalyzes the demethylation of specific methylglutamate residues introduced into the chemoreceptors (methyl-accepting chemotaxis proteins or MCP) by CheR. Also mediates the irreversible deamidation of specific glutamine residues to glutamic acid.</text>
</comment>
<evidence type="ECO:0000259" key="9">
    <source>
        <dbReference type="PROSITE" id="PS50122"/>
    </source>
</evidence>
<evidence type="ECO:0000256" key="3">
    <source>
        <dbReference type="ARBA" id="ARBA00022801"/>
    </source>
</evidence>